<keyword evidence="1" id="KW-0732">Signal</keyword>
<dbReference type="SUPFAM" id="SSF52058">
    <property type="entry name" value="L domain-like"/>
    <property type="match status" value="1"/>
</dbReference>
<evidence type="ECO:0000256" key="1">
    <source>
        <dbReference type="SAM" id="SignalP"/>
    </source>
</evidence>
<dbReference type="EMBL" id="JAZHXJ010000280">
    <property type="protein sequence ID" value="KAL1865933.1"/>
    <property type="molecule type" value="Genomic_DNA"/>
</dbReference>
<keyword evidence="3" id="KW-1185">Reference proteome</keyword>
<dbReference type="Proteomes" id="UP001586593">
    <property type="component" value="Unassembled WGS sequence"/>
</dbReference>
<organism evidence="2 3">
    <name type="scientific">Phialemonium thermophilum</name>
    <dbReference type="NCBI Taxonomy" id="223376"/>
    <lineage>
        <taxon>Eukaryota</taxon>
        <taxon>Fungi</taxon>
        <taxon>Dikarya</taxon>
        <taxon>Ascomycota</taxon>
        <taxon>Pezizomycotina</taxon>
        <taxon>Sordariomycetes</taxon>
        <taxon>Sordariomycetidae</taxon>
        <taxon>Cephalothecales</taxon>
        <taxon>Cephalothecaceae</taxon>
        <taxon>Phialemonium</taxon>
    </lineage>
</organism>
<evidence type="ECO:0000313" key="3">
    <source>
        <dbReference type="Proteomes" id="UP001586593"/>
    </source>
</evidence>
<evidence type="ECO:0000313" key="2">
    <source>
        <dbReference type="EMBL" id="KAL1865933.1"/>
    </source>
</evidence>
<sequence>MQVSRRPAWQALAALLAFASYAGAFDCSAPQISINSQQDATALGDCGGAIDGNITLGSDASGEIVFKNLNENFRGSIVAQDNDRLTRLTLKGDSSIQTLFLQNLRALARLSFSDVSSLGGILIFKDLPALTDVDLSSLQNASGVQLQSLPSLHTLLLDPNGLAVDGNLNVQDIGADTMDALLETGSPKENVSIAGIPRVKQLSYSLESAGDISIAGDGALNLTLQRPPGTRDDSACTIASLTVSGLLALRRSRSDGASISNLTIGAFTVRSNAFEALDLDVDGLARLYVLDNEHLSTLSVPPRAGDFSWREIIITGNPKLRLNSSAAPPKPTPTTANLAPTWVWPRRDVQTMVFEGPFDNSFFKPFVDLGKGSKRPKVLQRFFVSSTLGQDEFDCSALDDLRKAGVLQGEYSCQHQTVPGKSDAGRILHSVKFLMLCLAFTIFAMLA</sequence>
<reference evidence="2 3" key="1">
    <citation type="journal article" date="2024" name="Commun. Biol.">
        <title>Comparative genomic analysis of thermophilic fungi reveals convergent evolutionary adaptations and gene losses.</title>
        <authorList>
            <person name="Steindorff A.S."/>
            <person name="Aguilar-Pontes M.V."/>
            <person name="Robinson A.J."/>
            <person name="Andreopoulos B."/>
            <person name="LaButti K."/>
            <person name="Kuo A."/>
            <person name="Mondo S."/>
            <person name="Riley R."/>
            <person name="Otillar R."/>
            <person name="Haridas S."/>
            <person name="Lipzen A."/>
            <person name="Grimwood J."/>
            <person name="Schmutz J."/>
            <person name="Clum A."/>
            <person name="Reid I.D."/>
            <person name="Moisan M.C."/>
            <person name="Butler G."/>
            <person name="Nguyen T.T.M."/>
            <person name="Dewar K."/>
            <person name="Conant G."/>
            <person name="Drula E."/>
            <person name="Henrissat B."/>
            <person name="Hansel C."/>
            <person name="Singer S."/>
            <person name="Hutchinson M.I."/>
            <person name="de Vries R.P."/>
            <person name="Natvig D.O."/>
            <person name="Powell A.J."/>
            <person name="Tsang A."/>
            <person name="Grigoriev I.V."/>
        </authorList>
    </citation>
    <scope>NUCLEOTIDE SEQUENCE [LARGE SCALE GENOMIC DNA]</scope>
    <source>
        <strain evidence="2 3">ATCC 24622</strain>
    </source>
</reference>
<feature type="signal peptide" evidence="1">
    <location>
        <begin position="1"/>
        <end position="24"/>
    </location>
</feature>
<proteinExistence type="predicted"/>
<comment type="caution">
    <text evidence="2">The sequence shown here is derived from an EMBL/GenBank/DDBJ whole genome shotgun (WGS) entry which is preliminary data.</text>
</comment>
<accession>A0ABR3WQX0</accession>
<feature type="chain" id="PRO_5046069070" evidence="1">
    <location>
        <begin position="25"/>
        <end position="447"/>
    </location>
</feature>
<gene>
    <name evidence="2" type="ORF">VTK73DRAFT_4995</name>
</gene>
<protein>
    <submittedName>
        <fullName evidence="2">Uncharacterized protein</fullName>
    </submittedName>
</protein>
<name>A0ABR3WQX0_9PEZI</name>